<accession>A0A0M7AM43</accession>
<sequence length="189" mass="20381">MPVSLKIDPRACLVGLVSVIVSRGGLIGGEAPAFLFEFHYLEPKPGTKTGRCSHCQRPLSGPERPIEPATCPVLVCLEGRAQLLRQSGRKGAVSAVGASRCLSSLVFAAKLDRVLTRDVFEILVSISSGHDFLNLGARTLPEPKATAVRCTAPEGRSLFSLTSYVLFFLWEAPLSINPGSLRFLLFQLC</sequence>
<organism evidence="1 2">
    <name type="scientific">Roseibium alexandrii</name>
    <dbReference type="NCBI Taxonomy" id="388408"/>
    <lineage>
        <taxon>Bacteria</taxon>
        <taxon>Pseudomonadati</taxon>
        <taxon>Pseudomonadota</taxon>
        <taxon>Alphaproteobacteria</taxon>
        <taxon>Hyphomicrobiales</taxon>
        <taxon>Stappiaceae</taxon>
        <taxon>Roseibium</taxon>
    </lineage>
</organism>
<reference evidence="2" key="1">
    <citation type="submission" date="2015-07" db="EMBL/GenBank/DDBJ databases">
        <authorList>
            <person name="Rodrigo-Torres Lidia"/>
            <person name="Arahal R.David."/>
        </authorList>
    </citation>
    <scope>NUCLEOTIDE SEQUENCE [LARGE SCALE GENOMIC DNA]</scope>
    <source>
        <strain evidence="2">CECT 5112</strain>
    </source>
</reference>
<evidence type="ECO:0000313" key="1">
    <source>
        <dbReference type="EMBL" id="CTQ75496.1"/>
    </source>
</evidence>
<name>A0A0M7AM43_9HYPH</name>
<dbReference type="EMBL" id="CXWD01000021">
    <property type="protein sequence ID" value="CTQ75496.1"/>
    <property type="molecule type" value="Genomic_DNA"/>
</dbReference>
<dbReference type="AlphaFoldDB" id="A0A0M7AM43"/>
<dbReference type="Proteomes" id="UP000053235">
    <property type="component" value="Unassembled WGS sequence"/>
</dbReference>
<keyword evidence="2" id="KW-1185">Reference proteome</keyword>
<gene>
    <name evidence="1" type="ORF">LAX5112_04261</name>
</gene>
<protein>
    <submittedName>
        <fullName evidence="1">Uncharacterized protein</fullName>
    </submittedName>
</protein>
<evidence type="ECO:0000313" key="2">
    <source>
        <dbReference type="Proteomes" id="UP000053235"/>
    </source>
</evidence>
<proteinExistence type="predicted"/>